<keyword evidence="1" id="KW-0812">Transmembrane</keyword>
<dbReference type="STRING" id="84588.SYNW0258"/>
<keyword evidence="1" id="KW-1133">Transmembrane helix</keyword>
<organism evidence="2 3">
    <name type="scientific">Parasynechococcus marenigrum (strain WH8102)</name>
    <dbReference type="NCBI Taxonomy" id="84588"/>
    <lineage>
        <taxon>Bacteria</taxon>
        <taxon>Bacillati</taxon>
        <taxon>Cyanobacteriota</taxon>
        <taxon>Cyanophyceae</taxon>
        <taxon>Synechococcales</taxon>
        <taxon>Prochlorococcaceae</taxon>
        <taxon>Parasynechococcus</taxon>
        <taxon>Parasynechococcus marenigrum</taxon>
    </lineage>
</organism>
<protein>
    <recommendedName>
        <fullName evidence="4">2TM domain-containing protein</fullName>
    </recommendedName>
</protein>
<keyword evidence="3" id="KW-1185">Reference proteome</keyword>
<sequence length="89" mass="10195">MFIVEMPIRWYGPADPTDPTYRHFERIVNLCLHAGVFAAVNSGAWFVQEMRQPFPADRLPWITGIWFGVLLVQFIAVLVQRPGPIEPAE</sequence>
<name>Q7U9J8_PARMW</name>
<evidence type="ECO:0000256" key="1">
    <source>
        <dbReference type="SAM" id="Phobius"/>
    </source>
</evidence>
<accession>Q7U9J8</accession>
<feature type="transmembrane region" description="Helical" evidence="1">
    <location>
        <begin position="27"/>
        <end position="47"/>
    </location>
</feature>
<dbReference type="HOGENOM" id="CLU_173130_1_0_3"/>
<feature type="transmembrane region" description="Helical" evidence="1">
    <location>
        <begin position="59"/>
        <end position="79"/>
    </location>
</feature>
<dbReference type="Proteomes" id="UP000001422">
    <property type="component" value="Chromosome"/>
</dbReference>
<proteinExistence type="predicted"/>
<reference evidence="2 3" key="1">
    <citation type="journal article" date="2003" name="Nature">
        <title>The genome of a motile marine Synechococcus.</title>
        <authorList>
            <person name="Palenik B."/>
            <person name="Brahamsha B."/>
            <person name="Larimer F."/>
            <person name="Land M."/>
            <person name="Hauser L."/>
            <person name="Chain P."/>
            <person name="Lamerdin J."/>
            <person name="Regala W."/>
            <person name="Allen E.A."/>
            <person name="McCarren J."/>
            <person name="Paulsen I."/>
            <person name="Dufresne A."/>
            <person name="Partensky F."/>
            <person name="Webb E."/>
            <person name="Waterbury J."/>
        </authorList>
    </citation>
    <scope>NUCLEOTIDE SEQUENCE [LARGE SCALE GENOMIC DNA]</scope>
    <source>
        <strain evidence="2 3">WH8102</strain>
    </source>
</reference>
<keyword evidence="1" id="KW-0472">Membrane</keyword>
<dbReference type="KEGG" id="syw:SYNW0258"/>
<evidence type="ECO:0008006" key="4">
    <source>
        <dbReference type="Google" id="ProtNLM"/>
    </source>
</evidence>
<evidence type="ECO:0000313" key="3">
    <source>
        <dbReference type="Proteomes" id="UP000001422"/>
    </source>
</evidence>
<gene>
    <name evidence="2" type="ordered locus">SYNW0258</name>
</gene>
<evidence type="ECO:0000313" key="2">
    <source>
        <dbReference type="EMBL" id="CAE06773.1"/>
    </source>
</evidence>
<dbReference type="eggNOG" id="ENOG50322WW">
    <property type="taxonomic scope" value="Bacteria"/>
</dbReference>
<dbReference type="EMBL" id="BX569689">
    <property type="protein sequence ID" value="CAE06773.1"/>
    <property type="molecule type" value="Genomic_DNA"/>
</dbReference>
<dbReference type="AlphaFoldDB" id="Q7U9J8"/>